<dbReference type="Pfam" id="PF21240">
    <property type="entry name" value="Nup98_GLEBS"/>
    <property type="match status" value="1"/>
</dbReference>
<dbReference type="GO" id="GO:0006405">
    <property type="term" value="P:RNA export from nucleus"/>
    <property type="evidence" value="ECO:0007669"/>
    <property type="project" value="TreeGrafter"/>
</dbReference>
<evidence type="ECO:0000256" key="10">
    <source>
        <dbReference type="ARBA" id="ARBA00023242"/>
    </source>
</evidence>
<dbReference type="GO" id="GO:0034398">
    <property type="term" value="P:telomere tethering at nuclear periphery"/>
    <property type="evidence" value="ECO:0007669"/>
    <property type="project" value="TreeGrafter"/>
</dbReference>
<sequence>MFNKSFGTPFGGGAGGFGTSSTFGQQNTGFGTAGGFGTSAFGATTNTGGLFGSTQNKPGGLFGSSTFSQPATSSTSTGFGFGAASGTSTSLFGNTGTGTTGGLFSQQNNAFGAKQATSFGSFGTSTSSSGGLFGSTNTTSNPFGGATSLFGGSGFSATQQPGTTVKFNPPTGSDTMVKAGVTTSINTKHQCITAMKEYENKSLEELRLEDYQAGRKGPTNPMAPGTGSLFGQATATPSATTGLFGSSAPNSSFSFGQNKSTFGGPTTGSFGATTGGLFSQQTQQQAGSLFKPFGATTTAQSTGFSFGNTNTIGQANTSSMGLFGNTAASQSGGLFGSAQTSTATGFGTATGLFGQTNTGFGNVGTQQSLFGNKTAGFGTTTTSAPSFGTTTGLFGNKPTLTLGTGTNTSTFGFGANPAGGGLFGNKSTTGALGTGLGTSFGTVGPGQTLFGNTQNKLGTALGTMGTFGTTGFNSGTSTLGFGATQPVALTDPNAAAAQQAMLQQQLSVLAYSPYGDSPLFRNPLSDPKKKEEVRVA</sequence>
<dbReference type="RefSeq" id="XP_005754643.1">
    <property type="nucleotide sequence ID" value="XM_005754586.2"/>
</dbReference>
<evidence type="ECO:0000256" key="1">
    <source>
        <dbReference type="ARBA" id="ARBA00004567"/>
    </source>
</evidence>
<evidence type="ECO:0000256" key="3">
    <source>
        <dbReference type="ARBA" id="ARBA00008926"/>
    </source>
</evidence>
<keyword evidence="8" id="KW-0811">Translocation</keyword>
<evidence type="ECO:0000313" key="12">
    <source>
        <dbReference type="Proteomes" id="UP000695023"/>
    </source>
</evidence>
<dbReference type="GO" id="GO:0000973">
    <property type="term" value="P:post-transcriptional tethering of RNA polymerase II gene DNA at nuclear periphery"/>
    <property type="evidence" value="ECO:0007669"/>
    <property type="project" value="TreeGrafter"/>
</dbReference>
<keyword evidence="10" id="KW-0539">Nucleus</keyword>
<keyword evidence="12" id="KW-1185">Reference proteome</keyword>
<proteinExistence type="inferred from homology"/>
<keyword evidence="7" id="KW-0653">Protein transport</keyword>
<evidence type="ECO:0000256" key="11">
    <source>
        <dbReference type="SAM" id="MobiDB-lite"/>
    </source>
</evidence>
<evidence type="ECO:0000256" key="2">
    <source>
        <dbReference type="ARBA" id="ARBA00004620"/>
    </source>
</evidence>
<organism evidence="12 13">
    <name type="scientific">Pundamilia nyererei</name>
    <dbReference type="NCBI Taxonomy" id="303518"/>
    <lineage>
        <taxon>Eukaryota</taxon>
        <taxon>Metazoa</taxon>
        <taxon>Chordata</taxon>
        <taxon>Craniata</taxon>
        <taxon>Vertebrata</taxon>
        <taxon>Euteleostomi</taxon>
        <taxon>Actinopterygii</taxon>
        <taxon>Neopterygii</taxon>
        <taxon>Teleostei</taxon>
        <taxon>Neoteleostei</taxon>
        <taxon>Acanthomorphata</taxon>
        <taxon>Ovalentaria</taxon>
        <taxon>Cichlomorphae</taxon>
        <taxon>Cichliformes</taxon>
        <taxon>Cichlidae</taxon>
        <taxon>African cichlids</taxon>
        <taxon>Pseudocrenilabrinae</taxon>
        <taxon>Haplochromini</taxon>
        <taxon>Pundamilia</taxon>
    </lineage>
</organism>
<dbReference type="Pfam" id="PF13634">
    <property type="entry name" value="Nucleoporin_FG"/>
    <property type="match status" value="4"/>
</dbReference>
<dbReference type="GO" id="GO:0051028">
    <property type="term" value="P:mRNA transport"/>
    <property type="evidence" value="ECO:0007669"/>
    <property type="project" value="UniProtKB-KW"/>
</dbReference>
<keyword evidence="5" id="KW-0813">Transport</keyword>
<dbReference type="GO" id="GO:0006606">
    <property type="term" value="P:protein import into nucleus"/>
    <property type="evidence" value="ECO:0007669"/>
    <property type="project" value="TreeGrafter"/>
</dbReference>
<dbReference type="GO" id="GO:0008139">
    <property type="term" value="F:nuclear localization sequence binding"/>
    <property type="evidence" value="ECO:0007669"/>
    <property type="project" value="TreeGrafter"/>
</dbReference>
<name>A0A9Y3W143_9CICH</name>
<dbReference type="InterPro" id="IPR025574">
    <property type="entry name" value="Nucleoporin_FG_rpt"/>
</dbReference>
<keyword evidence="6" id="KW-0509">mRNA transport</keyword>
<dbReference type="GO" id="GO:0017056">
    <property type="term" value="F:structural constituent of nuclear pore"/>
    <property type="evidence" value="ECO:0007669"/>
    <property type="project" value="TreeGrafter"/>
</dbReference>
<feature type="compositionally biased region" description="Basic and acidic residues" evidence="11">
    <location>
        <begin position="526"/>
        <end position="536"/>
    </location>
</feature>
<dbReference type="Proteomes" id="UP000695023">
    <property type="component" value="Unplaced"/>
</dbReference>
<evidence type="ECO:0000256" key="5">
    <source>
        <dbReference type="ARBA" id="ARBA00022448"/>
    </source>
</evidence>
<evidence type="ECO:0000256" key="7">
    <source>
        <dbReference type="ARBA" id="ARBA00022927"/>
    </source>
</evidence>
<dbReference type="GO" id="GO:0003723">
    <property type="term" value="F:RNA binding"/>
    <property type="evidence" value="ECO:0007669"/>
    <property type="project" value="TreeGrafter"/>
</dbReference>
<dbReference type="InterPro" id="IPR037665">
    <property type="entry name" value="Nucleoporin_S59-like"/>
</dbReference>
<gene>
    <name evidence="13" type="primary">LOC102213178</name>
</gene>
<protein>
    <recommendedName>
        <fullName evidence="4">Nuclear pore complex protein Nup98-Nup96</fullName>
    </recommendedName>
</protein>
<dbReference type="GO" id="GO:0044614">
    <property type="term" value="C:nuclear pore cytoplasmic filaments"/>
    <property type="evidence" value="ECO:0007669"/>
    <property type="project" value="TreeGrafter"/>
</dbReference>
<comment type="subcellular location">
    <subcellularLocation>
        <location evidence="2">Nucleus membrane</location>
        <topology evidence="2">Peripheral membrane protein</topology>
        <orientation evidence="2">Nucleoplasmic side</orientation>
    </subcellularLocation>
    <subcellularLocation>
        <location evidence="1">Nucleus</location>
        <location evidence="1">Nuclear pore complex</location>
    </subcellularLocation>
</comment>
<reference evidence="13" key="1">
    <citation type="submission" date="2025-08" db="UniProtKB">
        <authorList>
            <consortium name="RefSeq"/>
        </authorList>
    </citation>
    <scope>IDENTIFICATION</scope>
</reference>
<evidence type="ECO:0000256" key="6">
    <source>
        <dbReference type="ARBA" id="ARBA00022816"/>
    </source>
</evidence>
<evidence type="ECO:0000256" key="4">
    <source>
        <dbReference type="ARBA" id="ARBA00013472"/>
    </source>
</evidence>
<dbReference type="PANTHER" id="PTHR23198">
    <property type="entry name" value="NUCLEOPORIN"/>
    <property type="match status" value="1"/>
</dbReference>
<dbReference type="PANTHER" id="PTHR23198:SF6">
    <property type="entry name" value="NUCLEAR PORE COMPLEX PROTEIN NUP98-NUP96"/>
    <property type="match status" value="1"/>
</dbReference>
<dbReference type="Gene3D" id="1.10.10.2360">
    <property type="match status" value="1"/>
</dbReference>
<dbReference type="AlphaFoldDB" id="A0A9Y3W143"/>
<comment type="similarity">
    <text evidence="3">Belongs to the nucleoporin GLFG family.</text>
</comment>
<evidence type="ECO:0000256" key="8">
    <source>
        <dbReference type="ARBA" id="ARBA00023010"/>
    </source>
</evidence>
<dbReference type="FunFam" id="1.10.10.2360:FF:000001">
    <property type="entry name" value="Nuclear pore complex protein Nup98-Nup96"/>
    <property type="match status" value="1"/>
</dbReference>
<evidence type="ECO:0000256" key="9">
    <source>
        <dbReference type="ARBA" id="ARBA00023132"/>
    </source>
</evidence>
<dbReference type="GO" id="GO:0031965">
    <property type="term" value="C:nuclear membrane"/>
    <property type="evidence" value="ECO:0007669"/>
    <property type="project" value="UniProtKB-SubCell"/>
</dbReference>
<feature type="region of interest" description="Disordered" evidence="11">
    <location>
        <begin position="517"/>
        <end position="536"/>
    </location>
</feature>
<evidence type="ECO:0000313" key="13">
    <source>
        <dbReference type="RefSeq" id="XP_005754643.1"/>
    </source>
</evidence>
<keyword evidence="9" id="KW-0906">Nuclear pore complex</keyword>
<accession>A0A9Y3W143</accession>